<dbReference type="PROSITE" id="PS50404">
    <property type="entry name" value="GST_NTER"/>
    <property type="match status" value="1"/>
</dbReference>
<sequence length="308" mass="33837">MTELILHHYDFSPFAEKIRLAFGLKGLAWRSVTQPSYLPKPELLPLTGGYRHIPVMQAGADVWCDTRCIARELDRRQPAPALMPPELFALSTAVESWAERDLFWPAVRFASGTNADTMDAQLHVDRAAMRGKAAPSHDRLRRVARRSLAQLRPQLAIVERMLDHGRPFLLADAPCQADLAVYHGLWFLSALEIDCSGELAPLPRTLAWMQRVAALGYGRIEPMSTKEALSIAARSSPAPVGPSIDDDALPPLGSMVSIRPEGYVTGAVVGVLAVVDRFDLGVRRTDAELGELMVHFPRVGYEVVEAGA</sequence>
<feature type="domain" description="GST N-terminal" evidence="1">
    <location>
        <begin position="2"/>
        <end position="81"/>
    </location>
</feature>
<reference evidence="2 3" key="1">
    <citation type="submission" date="2020-08" db="EMBL/GenBank/DDBJ databases">
        <title>Genomic Encyclopedia of Type Strains, Phase IV (KMG-IV): sequencing the most valuable type-strain genomes for metagenomic binning, comparative biology and taxonomic classification.</title>
        <authorList>
            <person name="Goeker M."/>
        </authorList>
    </citation>
    <scope>NUCLEOTIDE SEQUENCE [LARGE SCALE GENOMIC DNA]</scope>
    <source>
        <strain evidence="2 3">DSM 29781</strain>
    </source>
</reference>
<keyword evidence="3" id="KW-1185">Reference proteome</keyword>
<accession>A0A7W8HKS8</accession>
<dbReference type="EMBL" id="JACHGB010000006">
    <property type="protein sequence ID" value="MBB5273246.1"/>
    <property type="molecule type" value="Genomic_DNA"/>
</dbReference>
<comment type="caution">
    <text evidence="2">The sequence shown here is derived from an EMBL/GenBank/DDBJ whole genome shotgun (WGS) entry which is preliminary data.</text>
</comment>
<dbReference type="Proteomes" id="UP000532440">
    <property type="component" value="Unassembled WGS sequence"/>
</dbReference>
<dbReference type="EC" id="2.5.1.18" evidence="2"/>
<dbReference type="GO" id="GO:0004364">
    <property type="term" value="F:glutathione transferase activity"/>
    <property type="evidence" value="ECO:0007669"/>
    <property type="project" value="UniProtKB-EC"/>
</dbReference>
<organism evidence="2 3">
    <name type="scientific">Quisquiliibacterium transsilvanicum</name>
    <dbReference type="NCBI Taxonomy" id="1549638"/>
    <lineage>
        <taxon>Bacteria</taxon>
        <taxon>Pseudomonadati</taxon>
        <taxon>Pseudomonadota</taxon>
        <taxon>Betaproteobacteria</taxon>
        <taxon>Burkholderiales</taxon>
        <taxon>Burkholderiaceae</taxon>
        <taxon>Quisquiliibacterium</taxon>
    </lineage>
</organism>
<proteinExistence type="predicted"/>
<dbReference type="CDD" id="cd00570">
    <property type="entry name" value="GST_N_family"/>
    <property type="match status" value="1"/>
</dbReference>
<evidence type="ECO:0000259" key="1">
    <source>
        <dbReference type="PROSITE" id="PS50404"/>
    </source>
</evidence>
<dbReference type="InterPro" id="IPR036249">
    <property type="entry name" value="Thioredoxin-like_sf"/>
</dbReference>
<dbReference type="InterPro" id="IPR004046">
    <property type="entry name" value="GST_C"/>
</dbReference>
<dbReference type="InterPro" id="IPR004045">
    <property type="entry name" value="Glutathione_S-Trfase_N"/>
</dbReference>
<name>A0A7W8HKS8_9BURK</name>
<dbReference type="RefSeq" id="WP_183969632.1">
    <property type="nucleotide sequence ID" value="NZ_BAABEW010000024.1"/>
</dbReference>
<gene>
    <name evidence="2" type="ORF">HNQ70_003274</name>
</gene>
<keyword evidence="2" id="KW-0808">Transferase</keyword>
<protein>
    <submittedName>
        <fullName evidence="2">Glutathione S-transferase</fullName>
        <ecNumber evidence="2">2.5.1.18</ecNumber>
    </submittedName>
</protein>
<evidence type="ECO:0000313" key="3">
    <source>
        <dbReference type="Proteomes" id="UP000532440"/>
    </source>
</evidence>
<dbReference type="Pfam" id="PF13417">
    <property type="entry name" value="GST_N_3"/>
    <property type="match status" value="1"/>
</dbReference>
<dbReference type="InterPro" id="IPR036282">
    <property type="entry name" value="Glutathione-S-Trfase_C_sf"/>
</dbReference>
<dbReference type="SUPFAM" id="SSF52833">
    <property type="entry name" value="Thioredoxin-like"/>
    <property type="match status" value="1"/>
</dbReference>
<dbReference type="AlphaFoldDB" id="A0A7W8HKS8"/>
<dbReference type="SUPFAM" id="SSF47616">
    <property type="entry name" value="GST C-terminal domain-like"/>
    <property type="match status" value="1"/>
</dbReference>
<evidence type="ECO:0000313" key="2">
    <source>
        <dbReference type="EMBL" id="MBB5273246.1"/>
    </source>
</evidence>
<dbReference type="Gene3D" id="3.40.30.110">
    <property type="match status" value="2"/>
</dbReference>
<dbReference type="Pfam" id="PF00043">
    <property type="entry name" value="GST_C"/>
    <property type="match status" value="1"/>
</dbReference>